<protein>
    <submittedName>
        <fullName evidence="4">NAD(P)-dependent dehydrogenase, short-chain alcohol dehydrogenase family</fullName>
    </submittedName>
</protein>
<dbReference type="PROSITE" id="PS00061">
    <property type="entry name" value="ADH_SHORT"/>
    <property type="match status" value="1"/>
</dbReference>
<evidence type="ECO:0000313" key="5">
    <source>
        <dbReference type="Proteomes" id="UP000181942"/>
    </source>
</evidence>
<dbReference type="OrthoDB" id="20590at2"/>
<dbReference type="InterPro" id="IPR057326">
    <property type="entry name" value="KR_dom"/>
</dbReference>
<dbReference type="Pfam" id="PF13561">
    <property type="entry name" value="adh_short_C2"/>
    <property type="match status" value="1"/>
</dbReference>
<gene>
    <name evidence="4" type="ORF">SAMN02787118_10940</name>
</gene>
<evidence type="ECO:0000259" key="3">
    <source>
        <dbReference type="SMART" id="SM00822"/>
    </source>
</evidence>
<reference evidence="4 5" key="1">
    <citation type="submission" date="2016-10" db="EMBL/GenBank/DDBJ databases">
        <authorList>
            <person name="de Groot N.N."/>
        </authorList>
    </citation>
    <scope>NUCLEOTIDE SEQUENCE [LARGE SCALE GENOMIC DNA]</scope>
    <source>
        <strain evidence="4 5">OK461</strain>
    </source>
</reference>
<dbReference type="InterPro" id="IPR036291">
    <property type="entry name" value="NAD(P)-bd_dom_sf"/>
</dbReference>
<sequence length="234" mass="24463">MRTAVVTGGASGIGLAIAERLAKDGYQVAALDLNPSDTSVVPATDVADRAQVDAALAAVRERLGPVTILVNAAGTDGFKRFSDLTFEAWHRVINVNLNGVFHCVQAALPDMMEAGWGRIVNISSSSAQSGQPFMTHYVASKSAVNGLTKALALELGPSGVTVNAVPPGFIDTPMLRKAEARELLGGTVEEHIQRTPVRRVGRPEDIAAACAFLVSEEAGYITGQILGVNGGRNT</sequence>
<proteinExistence type="inferred from homology"/>
<dbReference type="PRINTS" id="PR00080">
    <property type="entry name" value="SDRFAMILY"/>
</dbReference>
<evidence type="ECO:0000313" key="4">
    <source>
        <dbReference type="EMBL" id="SFF58434.1"/>
    </source>
</evidence>
<name>A0A1I2JV52_9ACTN</name>
<dbReference type="Gene3D" id="3.40.50.720">
    <property type="entry name" value="NAD(P)-binding Rossmann-like Domain"/>
    <property type="match status" value="1"/>
</dbReference>
<dbReference type="PANTHER" id="PTHR42879">
    <property type="entry name" value="3-OXOACYL-(ACYL-CARRIER-PROTEIN) REDUCTASE"/>
    <property type="match status" value="1"/>
</dbReference>
<accession>A0A1I2JV52</accession>
<dbReference type="GO" id="GO:0032787">
    <property type="term" value="P:monocarboxylic acid metabolic process"/>
    <property type="evidence" value="ECO:0007669"/>
    <property type="project" value="UniProtKB-ARBA"/>
</dbReference>
<dbReference type="NCBIfam" id="NF009466">
    <property type="entry name" value="PRK12826.1-2"/>
    <property type="match status" value="1"/>
</dbReference>
<dbReference type="GO" id="GO:0016491">
    <property type="term" value="F:oxidoreductase activity"/>
    <property type="evidence" value="ECO:0007669"/>
    <property type="project" value="UniProtKB-KW"/>
</dbReference>
<dbReference type="InterPro" id="IPR002347">
    <property type="entry name" value="SDR_fam"/>
</dbReference>
<dbReference type="PANTHER" id="PTHR42879:SF2">
    <property type="entry name" value="3-OXOACYL-[ACYL-CARRIER-PROTEIN] REDUCTASE FABG"/>
    <property type="match status" value="1"/>
</dbReference>
<dbReference type="InterPro" id="IPR020904">
    <property type="entry name" value="Sc_DH/Rdtase_CS"/>
</dbReference>
<dbReference type="SUPFAM" id="SSF51735">
    <property type="entry name" value="NAD(P)-binding Rossmann-fold domains"/>
    <property type="match status" value="1"/>
</dbReference>
<dbReference type="FunFam" id="3.40.50.720:FF:000084">
    <property type="entry name" value="Short-chain dehydrogenase reductase"/>
    <property type="match status" value="1"/>
</dbReference>
<evidence type="ECO:0000256" key="1">
    <source>
        <dbReference type="ARBA" id="ARBA00006484"/>
    </source>
</evidence>
<dbReference type="RefSeq" id="WP_075029331.1">
    <property type="nucleotide sequence ID" value="NZ_FONR01000009.1"/>
</dbReference>
<keyword evidence="2" id="KW-0560">Oxidoreductase</keyword>
<dbReference type="AlphaFoldDB" id="A0A1I2JV52"/>
<dbReference type="Proteomes" id="UP000181942">
    <property type="component" value="Unassembled WGS sequence"/>
</dbReference>
<feature type="domain" description="Ketoreductase" evidence="3">
    <location>
        <begin position="2"/>
        <end position="168"/>
    </location>
</feature>
<dbReference type="InterPro" id="IPR050259">
    <property type="entry name" value="SDR"/>
</dbReference>
<evidence type="ECO:0000256" key="2">
    <source>
        <dbReference type="ARBA" id="ARBA00023002"/>
    </source>
</evidence>
<dbReference type="SMART" id="SM00822">
    <property type="entry name" value="PKS_KR"/>
    <property type="match status" value="1"/>
</dbReference>
<dbReference type="PRINTS" id="PR00081">
    <property type="entry name" value="GDHRDH"/>
</dbReference>
<comment type="similarity">
    <text evidence="1">Belongs to the short-chain dehydrogenases/reductases (SDR) family.</text>
</comment>
<dbReference type="EMBL" id="FONR01000009">
    <property type="protein sequence ID" value="SFF58434.1"/>
    <property type="molecule type" value="Genomic_DNA"/>
</dbReference>
<organism evidence="4 5">
    <name type="scientific">Streptomyces mirabilis</name>
    <dbReference type="NCBI Taxonomy" id="68239"/>
    <lineage>
        <taxon>Bacteria</taxon>
        <taxon>Bacillati</taxon>
        <taxon>Actinomycetota</taxon>
        <taxon>Actinomycetes</taxon>
        <taxon>Kitasatosporales</taxon>
        <taxon>Streptomycetaceae</taxon>
        <taxon>Streptomyces</taxon>
    </lineage>
</organism>